<evidence type="ECO:0000256" key="5">
    <source>
        <dbReference type="ARBA" id="ARBA00023274"/>
    </source>
</evidence>
<dbReference type="GO" id="GO:0006412">
    <property type="term" value="P:translation"/>
    <property type="evidence" value="ECO:0007669"/>
    <property type="project" value="UniProtKB-UniRule"/>
</dbReference>
<organism evidence="7 8">
    <name type="scientific">Deinococcus aquiradiocola</name>
    <dbReference type="NCBI Taxonomy" id="393059"/>
    <lineage>
        <taxon>Bacteria</taxon>
        <taxon>Thermotogati</taxon>
        <taxon>Deinococcota</taxon>
        <taxon>Deinococci</taxon>
        <taxon>Deinococcales</taxon>
        <taxon>Deinococcaceae</taxon>
        <taxon>Deinococcus</taxon>
    </lineage>
</organism>
<dbReference type="FunFam" id="2.40.50.140:FF:000311">
    <property type="entry name" value="30S ribosomal protein S17"/>
    <property type="match status" value="1"/>
</dbReference>
<dbReference type="NCBIfam" id="NF004123">
    <property type="entry name" value="PRK05610.1"/>
    <property type="match status" value="1"/>
</dbReference>
<evidence type="ECO:0000313" key="7">
    <source>
        <dbReference type="EMBL" id="GGJ89016.1"/>
    </source>
</evidence>
<dbReference type="GO" id="GO:0019843">
    <property type="term" value="F:rRNA binding"/>
    <property type="evidence" value="ECO:0007669"/>
    <property type="project" value="UniProtKB-UniRule"/>
</dbReference>
<dbReference type="Pfam" id="PF00366">
    <property type="entry name" value="Ribosomal_S17"/>
    <property type="match status" value="1"/>
</dbReference>
<comment type="similarity">
    <text evidence="1 6">Belongs to the universal ribosomal protein uS17 family.</text>
</comment>
<protein>
    <recommendedName>
        <fullName evidence="6">Small ribosomal subunit protein uS17</fullName>
    </recommendedName>
</protein>
<keyword evidence="3 6" id="KW-0694">RNA-binding</keyword>
<comment type="caution">
    <text evidence="7">The sequence shown here is derived from an EMBL/GenBank/DDBJ whole genome shotgun (WGS) entry which is preliminary data.</text>
</comment>
<dbReference type="InterPro" id="IPR000266">
    <property type="entry name" value="Ribosomal_uS17"/>
</dbReference>
<proteinExistence type="inferred from homology"/>
<reference evidence="7" key="1">
    <citation type="journal article" date="2014" name="Int. J. Syst. Evol. Microbiol.">
        <title>Complete genome sequence of Corynebacterium casei LMG S-19264T (=DSM 44701T), isolated from a smear-ripened cheese.</title>
        <authorList>
            <consortium name="US DOE Joint Genome Institute (JGI-PGF)"/>
            <person name="Walter F."/>
            <person name="Albersmeier A."/>
            <person name="Kalinowski J."/>
            <person name="Ruckert C."/>
        </authorList>
    </citation>
    <scope>NUCLEOTIDE SEQUENCE</scope>
    <source>
        <strain evidence="7">JCM 14371</strain>
    </source>
</reference>
<dbReference type="SUPFAM" id="SSF50249">
    <property type="entry name" value="Nucleic acid-binding proteins"/>
    <property type="match status" value="1"/>
</dbReference>
<gene>
    <name evidence="6 7" type="primary">rpsQ</name>
    <name evidence="7" type="ORF">GCM10008939_36310</name>
</gene>
<comment type="function">
    <text evidence="6">One of the primary rRNA binding proteins, it binds specifically to the 5'-end of 16S ribosomal RNA.</text>
</comment>
<evidence type="ECO:0000313" key="8">
    <source>
        <dbReference type="Proteomes" id="UP000635726"/>
    </source>
</evidence>
<accession>A0A917PS44</accession>
<dbReference type="Proteomes" id="UP000635726">
    <property type="component" value="Unassembled WGS sequence"/>
</dbReference>
<dbReference type="NCBIfam" id="TIGR03635">
    <property type="entry name" value="uS17_bact"/>
    <property type="match status" value="1"/>
</dbReference>
<dbReference type="EMBL" id="BMOE01000023">
    <property type="protein sequence ID" value="GGJ89016.1"/>
    <property type="molecule type" value="Genomic_DNA"/>
</dbReference>
<sequence>MAQKTLTGVVVSDKADKTVSVKVERRFTHPLYGKVVTRSQKYAAHDETNQYRLGDTVEILSVRPISKTKTWKVTKLVDRPRGIETTVVETEEAGQANQAAGGEA</sequence>
<keyword evidence="5 6" id="KW-0687">Ribonucleoprotein</keyword>
<dbReference type="PANTHER" id="PTHR10744">
    <property type="entry name" value="40S RIBOSOMAL PROTEIN S11 FAMILY MEMBER"/>
    <property type="match status" value="1"/>
</dbReference>
<evidence type="ECO:0000256" key="2">
    <source>
        <dbReference type="ARBA" id="ARBA00022730"/>
    </source>
</evidence>
<evidence type="ECO:0000256" key="4">
    <source>
        <dbReference type="ARBA" id="ARBA00022980"/>
    </source>
</evidence>
<dbReference type="PRINTS" id="PR00973">
    <property type="entry name" value="RIBOSOMALS17"/>
</dbReference>
<dbReference type="PANTHER" id="PTHR10744:SF1">
    <property type="entry name" value="SMALL RIBOSOMAL SUBUNIT PROTEIN US17M"/>
    <property type="match status" value="1"/>
</dbReference>
<dbReference type="InterPro" id="IPR012340">
    <property type="entry name" value="NA-bd_OB-fold"/>
</dbReference>
<name>A0A917PS44_9DEIO</name>
<dbReference type="CDD" id="cd00364">
    <property type="entry name" value="Ribosomal_uS17"/>
    <property type="match status" value="1"/>
</dbReference>
<keyword evidence="2 6" id="KW-0699">rRNA-binding</keyword>
<comment type="subunit">
    <text evidence="6">Part of the 30S ribosomal subunit.</text>
</comment>
<evidence type="ECO:0000256" key="1">
    <source>
        <dbReference type="ARBA" id="ARBA00010254"/>
    </source>
</evidence>
<dbReference type="HAMAP" id="MF_01345_B">
    <property type="entry name" value="Ribosomal_uS17_B"/>
    <property type="match status" value="1"/>
</dbReference>
<dbReference type="GO" id="GO:0003735">
    <property type="term" value="F:structural constituent of ribosome"/>
    <property type="evidence" value="ECO:0007669"/>
    <property type="project" value="UniProtKB-UniRule"/>
</dbReference>
<evidence type="ECO:0000256" key="3">
    <source>
        <dbReference type="ARBA" id="ARBA00022884"/>
    </source>
</evidence>
<keyword evidence="4 6" id="KW-0689">Ribosomal protein</keyword>
<dbReference type="Gene3D" id="2.40.50.140">
    <property type="entry name" value="Nucleic acid-binding proteins"/>
    <property type="match status" value="1"/>
</dbReference>
<dbReference type="RefSeq" id="WP_188964733.1">
    <property type="nucleotide sequence ID" value="NZ_BMOE01000023.1"/>
</dbReference>
<keyword evidence="8" id="KW-1185">Reference proteome</keyword>
<dbReference type="InterPro" id="IPR019984">
    <property type="entry name" value="Ribosomal_uS17_bact/chlr"/>
</dbReference>
<reference evidence="7" key="2">
    <citation type="submission" date="2020-09" db="EMBL/GenBank/DDBJ databases">
        <authorList>
            <person name="Sun Q."/>
            <person name="Ohkuma M."/>
        </authorList>
    </citation>
    <scope>NUCLEOTIDE SEQUENCE</scope>
    <source>
        <strain evidence="7">JCM 14371</strain>
    </source>
</reference>
<evidence type="ECO:0000256" key="6">
    <source>
        <dbReference type="HAMAP-Rule" id="MF_01345"/>
    </source>
</evidence>
<dbReference type="GO" id="GO:0022627">
    <property type="term" value="C:cytosolic small ribosomal subunit"/>
    <property type="evidence" value="ECO:0007669"/>
    <property type="project" value="UniProtKB-UniRule"/>
</dbReference>
<dbReference type="AlphaFoldDB" id="A0A917PS44"/>